<proteinExistence type="inferred from homology"/>
<comment type="caution">
    <text evidence="6">The sequence shown here is derived from an EMBL/GenBank/DDBJ whole genome shotgun (WGS) entry which is preliminary data.</text>
</comment>
<dbReference type="GO" id="GO:0005840">
    <property type="term" value="C:ribosome"/>
    <property type="evidence" value="ECO:0007669"/>
    <property type="project" value="UniProtKB-KW"/>
</dbReference>
<dbReference type="InterPro" id="IPR022973">
    <property type="entry name" value="Ribosomal_uL10_bac"/>
</dbReference>
<dbReference type="InterPro" id="IPR043141">
    <property type="entry name" value="Ribosomal_uL10-like_sf"/>
</dbReference>
<evidence type="ECO:0000256" key="2">
    <source>
        <dbReference type="ARBA" id="ARBA00022980"/>
    </source>
</evidence>
<dbReference type="Gene3D" id="6.10.250.290">
    <property type="match status" value="1"/>
</dbReference>
<evidence type="ECO:0000256" key="1">
    <source>
        <dbReference type="ARBA" id="ARBA00008889"/>
    </source>
</evidence>
<keyword evidence="5" id="KW-0694">RNA-binding</keyword>
<name>A0A2M8QCA9_9CHLR</name>
<evidence type="ECO:0000313" key="7">
    <source>
        <dbReference type="Proteomes" id="UP000230790"/>
    </source>
</evidence>
<organism evidence="6 7">
    <name type="scientific">Candidatus Thermofonsia Clade 3 bacterium</name>
    <dbReference type="NCBI Taxonomy" id="2364212"/>
    <lineage>
        <taxon>Bacteria</taxon>
        <taxon>Bacillati</taxon>
        <taxon>Chloroflexota</taxon>
        <taxon>Candidatus Thermofontia</taxon>
        <taxon>Candidatus Thermofonsia Clade 3</taxon>
    </lineage>
</organism>
<dbReference type="InterPro" id="IPR001790">
    <property type="entry name" value="Ribosomal_uL10"/>
</dbReference>
<sequence>MAISREKKERIVANYAELIGKSQAMIITHYGGLKMPELDKVRSQMRSAQAEFHVTKNTLLKRALKSAGYDVPAEWLTGATAMSFCFKDPAAVAKALNELTKEFEKLEVIGGVLSGKAITKEEVEALASLPSLDTLRAQIIGALSAPASNLVGVLNAAIGGVMYALQARIDKETPKEA</sequence>
<evidence type="ECO:0000256" key="3">
    <source>
        <dbReference type="ARBA" id="ARBA00023274"/>
    </source>
</evidence>
<dbReference type="GO" id="GO:0070180">
    <property type="term" value="F:large ribosomal subunit rRNA binding"/>
    <property type="evidence" value="ECO:0007669"/>
    <property type="project" value="UniProtKB-UniRule"/>
</dbReference>
<evidence type="ECO:0000256" key="4">
    <source>
        <dbReference type="ARBA" id="ARBA00035202"/>
    </source>
</evidence>
<accession>A0A2M8QCA9</accession>
<dbReference type="Pfam" id="PF00466">
    <property type="entry name" value="Ribosomal_L10"/>
    <property type="match status" value="1"/>
</dbReference>
<keyword evidence="3 5" id="KW-0687">Ribonucleoprotein</keyword>
<evidence type="ECO:0000256" key="5">
    <source>
        <dbReference type="HAMAP-Rule" id="MF_00362"/>
    </source>
</evidence>
<dbReference type="HAMAP" id="MF_00362">
    <property type="entry name" value="Ribosomal_uL10"/>
    <property type="match status" value="1"/>
</dbReference>
<dbReference type="Gene3D" id="3.30.70.1730">
    <property type="match status" value="1"/>
</dbReference>
<comment type="subunit">
    <text evidence="5">Part of the ribosomal stalk of the 50S ribosomal subunit. The N-terminus interacts with L11 and the large rRNA to form the base of the stalk. The C-terminus forms an elongated spine to which L12 dimers bind in a sequential fashion forming a multimeric L10(L12)X complex.</text>
</comment>
<keyword evidence="2 5" id="KW-0689">Ribosomal protein</keyword>
<dbReference type="SUPFAM" id="SSF160369">
    <property type="entry name" value="Ribosomal protein L10-like"/>
    <property type="match status" value="1"/>
</dbReference>
<dbReference type="PANTHER" id="PTHR11560">
    <property type="entry name" value="39S RIBOSOMAL PROTEIN L10, MITOCHONDRIAL"/>
    <property type="match status" value="1"/>
</dbReference>
<reference evidence="6 7" key="1">
    <citation type="submission" date="2017-11" db="EMBL/GenBank/DDBJ databases">
        <title>Evolution of Phototrophy in the Chloroflexi Phylum Driven by Horizontal Gene Transfer.</title>
        <authorList>
            <person name="Ward L.M."/>
            <person name="Hemp J."/>
            <person name="Shih P.M."/>
            <person name="Mcglynn S.E."/>
            <person name="Fischer W."/>
        </authorList>
    </citation>
    <scope>NUCLEOTIDE SEQUENCE [LARGE SCALE GENOMIC DNA]</scope>
    <source>
        <strain evidence="6">JP3_7</strain>
    </source>
</reference>
<evidence type="ECO:0000313" key="6">
    <source>
        <dbReference type="EMBL" id="PJF47443.1"/>
    </source>
</evidence>
<dbReference type="GO" id="GO:0006412">
    <property type="term" value="P:translation"/>
    <property type="evidence" value="ECO:0007669"/>
    <property type="project" value="UniProtKB-UniRule"/>
</dbReference>
<gene>
    <name evidence="5 6" type="primary">rplJ</name>
    <name evidence="6" type="ORF">CUN48_08535</name>
</gene>
<dbReference type="NCBIfam" id="NF000955">
    <property type="entry name" value="PRK00099.1-1"/>
    <property type="match status" value="1"/>
</dbReference>
<keyword evidence="5" id="KW-0699">rRNA-binding</keyword>
<dbReference type="InterPro" id="IPR047865">
    <property type="entry name" value="Ribosomal_uL10_bac_type"/>
</dbReference>
<dbReference type="CDD" id="cd05797">
    <property type="entry name" value="Ribosomal_L10"/>
    <property type="match status" value="1"/>
</dbReference>
<protein>
    <recommendedName>
        <fullName evidence="4 5">Large ribosomal subunit protein uL10</fullName>
    </recommendedName>
</protein>
<dbReference type="EMBL" id="PGTN01000048">
    <property type="protein sequence ID" value="PJF47443.1"/>
    <property type="molecule type" value="Genomic_DNA"/>
</dbReference>
<dbReference type="GO" id="GO:1990904">
    <property type="term" value="C:ribonucleoprotein complex"/>
    <property type="evidence" value="ECO:0007669"/>
    <property type="project" value="UniProtKB-KW"/>
</dbReference>
<dbReference type="Proteomes" id="UP000230790">
    <property type="component" value="Unassembled WGS sequence"/>
</dbReference>
<comment type="function">
    <text evidence="5">Forms part of the ribosomal stalk, playing a central role in the interaction of the ribosome with GTP-bound translation factors.</text>
</comment>
<comment type="similarity">
    <text evidence="1 5">Belongs to the universal ribosomal protein uL10 family.</text>
</comment>
<dbReference type="AlphaFoldDB" id="A0A2M8QCA9"/>